<keyword evidence="1" id="KW-0812">Transmembrane</keyword>
<comment type="caution">
    <text evidence="2">The sequence shown here is derived from an EMBL/GenBank/DDBJ whole genome shotgun (WGS) entry which is preliminary data.</text>
</comment>
<gene>
    <name evidence="2" type="ORF">E2L08_15840</name>
</gene>
<evidence type="ECO:0008006" key="4">
    <source>
        <dbReference type="Google" id="ProtNLM"/>
    </source>
</evidence>
<dbReference type="RefSeq" id="WP_133398074.1">
    <property type="nucleotide sequence ID" value="NZ_SNAA01000025.1"/>
</dbReference>
<feature type="transmembrane region" description="Helical" evidence="1">
    <location>
        <begin position="110"/>
        <end position="132"/>
    </location>
</feature>
<evidence type="ECO:0000313" key="2">
    <source>
        <dbReference type="EMBL" id="TDL74882.1"/>
    </source>
</evidence>
<dbReference type="AlphaFoldDB" id="A0A4R5ZXG6"/>
<dbReference type="Proteomes" id="UP000295701">
    <property type="component" value="Unassembled WGS sequence"/>
</dbReference>
<proteinExistence type="predicted"/>
<name>A0A4R5ZXG6_9RHOB</name>
<sequence length="296" mass="31992">MTEPILFILGAGVVAAVFYDFLRTTIALNGLGPFSYILTKTFWALAKRVVPFVERRFGMGLRGAVGPSILVVIAFFWIVFHLIGYTLMFSAGPSLVDSETDEPATLIQTVAYAGSAISTLGASTVAVTNGWWDNLSMIAAVNGMIVLTLSVSFILSVLQTTVTARVFATRYNALMSRAENRDKPKTLERTASLGDDLCEIAVNLAASPLPAFFSPHDRSMDFPVALKELGKMLDAEGLTARDDTLSSVDVSQLRWGLGLLGRSQYSGEAGNDFQAAMAWADYHILDDQRSDETVGA</sequence>
<dbReference type="EMBL" id="SNAA01000025">
    <property type="protein sequence ID" value="TDL74882.1"/>
    <property type="molecule type" value="Genomic_DNA"/>
</dbReference>
<keyword evidence="3" id="KW-1185">Reference proteome</keyword>
<evidence type="ECO:0000313" key="3">
    <source>
        <dbReference type="Proteomes" id="UP000295701"/>
    </source>
</evidence>
<accession>A0A4R5ZXG6</accession>
<protein>
    <recommendedName>
        <fullName evidence="4">Ion channel</fullName>
    </recommendedName>
</protein>
<reference evidence="2 3" key="1">
    <citation type="submission" date="2019-03" db="EMBL/GenBank/DDBJ databases">
        <title>Primorskyibacter sp. SS33 isolated from sediments.</title>
        <authorList>
            <person name="Xunke S."/>
        </authorList>
    </citation>
    <scope>NUCLEOTIDE SEQUENCE [LARGE SCALE GENOMIC DNA]</scope>
    <source>
        <strain evidence="2 3">SS33</strain>
    </source>
</reference>
<evidence type="ECO:0000256" key="1">
    <source>
        <dbReference type="SAM" id="Phobius"/>
    </source>
</evidence>
<organism evidence="2 3">
    <name type="scientific">Palleronia sediminis</name>
    <dbReference type="NCBI Taxonomy" id="2547833"/>
    <lineage>
        <taxon>Bacteria</taxon>
        <taxon>Pseudomonadati</taxon>
        <taxon>Pseudomonadota</taxon>
        <taxon>Alphaproteobacteria</taxon>
        <taxon>Rhodobacterales</taxon>
        <taxon>Roseobacteraceae</taxon>
        <taxon>Palleronia</taxon>
    </lineage>
</organism>
<keyword evidence="1" id="KW-1133">Transmembrane helix</keyword>
<feature type="transmembrane region" description="Helical" evidence="1">
    <location>
        <begin position="67"/>
        <end position="90"/>
    </location>
</feature>
<keyword evidence="1" id="KW-0472">Membrane</keyword>
<feature type="transmembrane region" description="Helical" evidence="1">
    <location>
        <begin position="139"/>
        <end position="158"/>
    </location>
</feature>
<dbReference type="OrthoDB" id="7823455at2"/>